<name>A0A6G1QTG3_CHAAH</name>
<keyword evidence="2" id="KW-1185">Reference proteome</keyword>
<dbReference type="Proteomes" id="UP000503349">
    <property type="component" value="Chromosome 22"/>
</dbReference>
<dbReference type="EMBL" id="CM015733">
    <property type="protein sequence ID" value="KAF3705784.1"/>
    <property type="molecule type" value="Genomic_DNA"/>
</dbReference>
<dbReference type="AlphaFoldDB" id="A0A6G1QTG3"/>
<sequence>MPLLQDFKHCRRSLSQSFPSKDDSQNKARLKDITVAKGFLPRPFLFLQRKIGEGENSLGSA</sequence>
<evidence type="ECO:0000313" key="1">
    <source>
        <dbReference type="EMBL" id="KAF3705784.1"/>
    </source>
</evidence>
<reference evidence="1 2" key="1">
    <citation type="submission" date="2019-02" db="EMBL/GenBank/DDBJ databases">
        <title>Opniocepnalus argus genome.</title>
        <authorList>
            <person name="Zhou C."/>
            <person name="Xiao S."/>
        </authorList>
    </citation>
    <scope>NUCLEOTIDE SEQUENCE [LARGE SCALE GENOMIC DNA]</scope>
    <source>
        <strain evidence="1">OARG1902GOOAL</strain>
        <tissue evidence="1">Muscle</tissue>
    </source>
</reference>
<evidence type="ECO:0000313" key="2">
    <source>
        <dbReference type="Proteomes" id="UP000503349"/>
    </source>
</evidence>
<reference evidence="2" key="2">
    <citation type="submission" date="2019-02" db="EMBL/GenBank/DDBJ databases">
        <title>Opniocepnalus argus Var Kimnra genome.</title>
        <authorList>
            <person name="Zhou C."/>
            <person name="Xiao S."/>
        </authorList>
    </citation>
    <scope>NUCLEOTIDE SEQUENCE [LARGE SCALE GENOMIC DNA]</scope>
</reference>
<protein>
    <submittedName>
        <fullName evidence="1">Uncharacterized protein</fullName>
    </submittedName>
</protein>
<accession>A0A6G1QTG3</accession>
<gene>
    <name evidence="1" type="ORF">EXN66_Car021475</name>
</gene>
<proteinExistence type="predicted"/>
<organism evidence="1 2">
    <name type="scientific">Channa argus</name>
    <name type="common">Northern snakehead</name>
    <name type="synonym">Ophicephalus argus</name>
    <dbReference type="NCBI Taxonomy" id="215402"/>
    <lineage>
        <taxon>Eukaryota</taxon>
        <taxon>Metazoa</taxon>
        <taxon>Chordata</taxon>
        <taxon>Craniata</taxon>
        <taxon>Vertebrata</taxon>
        <taxon>Euteleostomi</taxon>
        <taxon>Actinopterygii</taxon>
        <taxon>Neopterygii</taxon>
        <taxon>Teleostei</taxon>
        <taxon>Neoteleostei</taxon>
        <taxon>Acanthomorphata</taxon>
        <taxon>Anabantaria</taxon>
        <taxon>Anabantiformes</taxon>
        <taxon>Channoidei</taxon>
        <taxon>Channidae</taxon>
        <taxon>Channa</taxon>
    </lineage>
</organism>